<keyword evidence="3" id="KW-1185">Reference proteome</keyword>
<sequence>MSRSSTSSKASTASTVDTPPRTTEKSTNQPRPDSPATVKPTISPEDVQEAFETIRNHWNTESRDSKAKKTSMLAYLDQIQEAYQELLVRPSQTVPMNVLEDMLDSKISQFRPGPRSSSLRARPCPQRTPQLQRLHVRPNKNSGGLRLESNKSDLSTLSVQALKDKGLVLKVPTKRPPRLAVYHVPSSLDADEVEEAIIAQNSEGLTEDEQDILKDGVLVKFKFGPRDSSTVHWIMQTTPRARKILLEIKVIKSAMKSKLNDECSLWRKKAKEPCSDQHGRAALNEEIKSTTSPIDDNPY</sequence>
<evidence type="ECO:0000313" key="2">
    <source>
        <dbReference type="EMBL" id="CAH0562803.1"/>
    </source>
</evidence>
<feature type="region of interest" description="Disordered" evidence="1">
    <location>
        <begin position="1"/>
        <end position="45"/>
    </location>
</feature>
<accession>A0A9P0BHC3</accession>
<dbReference type="Proteomes" id="UP001154078">
    <property type="component" value="Chromosome 8"/>
</dbReference>
<feature type="compositionally biased region" description="Basic and acidic residues" evidence="1">
    <location>
        <begin position="270"/>
        <end position="288"/>
    </location>
</feature>
<feature type="region of interest" description="Disordered" evidence="1">
    <location>
        <begin position="109"/>
        <end position="128"/>
    </location>
</feature>
<dbReference type="AlphaFoldDB" id="A0A9P0BHC3"/>
<organism evidence="2 3">
    <name type="scientific">Brassicogethes aeneus</name>
    <name type="common">Rape pollen beetle</name>
    <name type="synonym">Meligethes aeneus</name>
    <dbReference type="NCBI Taxonomy" id="1431903"/>
    <lineage>
        <taxon>Eukaryota</taxon>
        <taxon>Metazoa</taxon>
        <taxon>Ecdysozoa</taxon>
        <taxon>Arthropoda</taxon>
        <taxon>Hexapoda</taxon>
        <taxon>Insecta</taxon>
        <taxon>Pterygota</taxon>
        <taxon>Neoptera</taxon>
        <taxon>Endopterygota</taxon>
        <taxon>Coleoptera</taxon>
        <taxon>Polyphaga</taxon>
        <taxon>Cucujiformia</taxon>
        <taxon>Nitidulidae</taxon>
        <taxon>Meligethinae</taxon>
        <taxon>Brassicogethes</taxon>
    </lineage>
</organism>
<evidence type="ECO:0000256" key="1">
    <source>
        <dbReference type="SAM" id="MobiDB-lite"/>
    </source>
</evidence>
<feature type="compositionally biased region" description="Polar residues" evidence="1">
    <location>
        <begin position="16"/>
        <end position="31"/>
    </location>
</feature>
<gene>
    <name evidence="2" type="ORF">MELIAE_LOCUS11823</name>
</gene>
<reference evidence="2" key="1">
    <citation type="submission" date="2021-12" db="EMBL/GenBank/DDBJ databases">
        <authorList>
            <person name="King R."/>
        </authorList>
    </citation>
    <scope>NUCLEOTIDE SEQUENCE</scope>
</reference>
<feature type="compositionally biased region" description="Low complexity" evidence="1">
    <location>
        <begin position="1"/>
        <end position="15"/>
    </location>
</feature>
<feature type="compositionally biased region" description="Polar residues" evidence="1">
    <location>
        <begin position="289"/>
        <end position="299"/>
    </location>
</feature>
<protein>
    <submittedName>
        <fullName evidence="2">Uncharacterized protein</fullName>
    </submittedName>
</protein>
<name>A0A9P0BHC3_BRAAE</name>
<dbReference type="OrthoDB" id="10069609at2759"/>
<evidence type="ECO:0000313" key="3">
    <source>
        <dbReference type="Proteomes" id="UP001154078"/>
    </source>
</evidence>
<proteinExistence type="predicted"/>
<dbReference type="EMBL" id="OV121139">
    <property type="protein sequence ID" value="CAH0562803.1"/>
    <property type="molecule type" value="Genomic_DNA"/>
</dbReference>
<feature type="region of interest" description="Disordered" evidence="1">
    <location>
        <begin position="270"/>
        <end position="299"/>
    </location>
</feature>